<organism evidence="3 4">
    <name type="scientific">Diplodia seriata</name>
    <dbReference type="NCBI Taxonomy" id="420778"/>
    <lineage>
        <taxon>Eukaryota</taxon>
        <taxon>Fungi</taxon>
        <taxon>Dikarya</taxon>
        <taxon>Ascomycota</taxon>
        <taxon>Pezizomycotina</taxon>
        <taxon>Dothideomycetes</taxon>
        <taxon>Dothideomycetes incertae sedis</taxon>
        <taxon>Botryosphaeriales</taxon>
        <taxon>Botryosphaeriaceae</taxon>
        <taxon>Diplodia</taxon>
    </lineage>
</organism>
<dbReference type="GeneID" id="92005518"/>
<accession>A0A0G2DWA9</accession>
<protein>
    <submittedName>
        <fullName evidence="3">Putative oxoglutarate iron-dependent oxygenase</fullName>
    </submittedName>
</protein>
<sequence>MCNGNSSRLSAGGTIAVLRPPPHESQSPSANCNLFFQNPGELSGRTRAVFQADDGSCFDHFSGYFMLIHRNGDLLSRPPLSEAAGDALHAIQLRPAVDEHQSLAQLDLANALELSVGGQGVIGRKVSIVTDLKDTGTTVAEGIIGWN</sequence>
<dbReference type="EMBL" id="LAQI01000199">
    <property type="protein sequence ID" value="KKY15217.1"/>
    <property type="molecule type" value="Genomic_DNA"/>
</dbReference>
<comment type="caution">
    <text evidence="3">The sequence shown here is derived from an EMBL/GenBank/DDBJ whole genome shotgun (WGS) entry which is preliminary data.</text>
</comment>
<dbReference type="Proteomes" id="UP001430584">
    <property type="component" value="Unassembled WGS sequence"/>
</dbReference>
<evidence type="ECO:0000313" key="3">
    <source>
        <dbReference type="EMBL" id="KKY15217.1"/>
    </source>
</evidence>
<evidence type="ECO:0000313" key="4">
    <source>
        <dbReference type="Proteomes" id="UP000034182"/>
    </source>
</evidence>
<dbReference type="RefSeq" id="XP_066635494.1">
    <property type="nucleotide sequence ID" value="XM_066772927.1"/>
</dbReference>
<evidence type="ECO:0000256" key="1">
    <source>
        <dbReference type="SAM" id="MobiDB-lite"/>
    </source>
</evidence>
<reference evidence="3 4" key="1">
    <citation type="submission" date="2015-03" db="EMBL/GenBank/DDBJ databases">
        <authorList>
            <person name="Morales-Cruz A."/>
            <person name="Amrine K.C."/>
            <person name="Cantu D."/>
        </authorList>
    </citation>
    <scope>NUCLEOTIDE SEQUENCE [LARGE SCALE GENOMIC DNA]</scope>
    <source>
        <strain evidence="3">DS831</strain>
    </source>
</reference>
<gene>
    <name evidence="2" type="ORF">SLS55_001433</name>
    <name evidence="3" type="ORF">UCDDS831_g07758</name>
</gene>
<reference evidence="3 4" key="2">
    <citation type="submission" date="2015-05" db="EMBL/GenBank/DDBJ databases">
        <title>Distinctive expansion of gene families associated with plant cell wall degradation and secondary metabolism in the genomes of grapevine trunk pathogens.</title>
        <authorList>
            <person name="Lawrence D.P."/>
            <person name="Travadon R."/>
            <person name="Rolshausen P.E."/>
            <person name="Baumgartner K."/>
        </authorList>
    </citation>
    <scope>NUCLEOTIDE SEQUENCE [LARGE SCALE GENOMIC DNA]</scope>
    <source>
        <strain evidence="3">DS831</strain>
    </source>
</reference>
<keyword evidence="5" id="KW-1185">Reference proteome</keyword>
<proteinExistence type="predicted"/>
<reference evidence="2 5" key="3">
    <citation type="submission" date="2024-02" db="EMBL/GenBank/DDBJ databases">
        <title>De novo assembly and annotation of 12 fungi associated with fruit tree decline syndrome in Ontario, Canada.</title>
        <authorList>
            <person name="Sulman M."/>
            <person name="Ellouze W."/>
            <person name="Ilyukhin E."/>
        </authorList>
    </citation>
    <scope>NUCLEOTIDE SEQUENCE [LARGE SCALE GENOMIC DNA]</scope>
    <source>
        <strain evidence="2 5">FDS-637</strain>
    </source>
</reference>
<name>A0A0G2DWA9_9PEZI</name>
<dbReference type="EMBL" id="JAJVCZ030000002">
    <property type="protein sequence ID" value="KAL0262465.1"/>
    <property type="molecule type" value="Genomic_DNA"/>
</dbReference>
<evidence type="ECO:0000313" key="2">
    <source>
        <dbReference type="EMBL" id="KAL0262465.1"/>
    </source>
</evidence>
<evidence type="ECO:0000313" key="5">
    <source>
        <dbReference type="Proteomes" id="UP001430584"/>
    </source>
</evidence>
<dbReference type="AlphaFoldDB" id="A0A0G2DWA9"/>
<feature type="region of interest" description="Disordered" evidence="1">
    <location>
        <begin position="1"/>
        <end position="29"/>
    </location>
</feature>
<dbReference type="Proteomes" id="UP000034182">
    <property type="component" value="Unassembled WGS sequence"/>
</dbReference>